<organism evidence="1 2">
    <name type="scientific">Apodospora peruviana</name>
    <dbReference type="NCBI Taxonomy" id="516989"/>
    <lineage>
        <taxon>Eukaryota</taxon>
        <taxon>Fungi</taxon>
        <taxon>Dikarya</taxon>
        <taxon>Ascomycota</taxon>
        <taxon>Pezizomycotina</taxon>
        <taxon>Sordariomycetes</taxon>
        <taxon>Sordariomycetidae</taxon>
        <taxon>Sordariales</taxon>
        <taxon>Lasiosphaeriaceae</taxon>
        <taxon>Apodospora</taxon>
    </lineage>
</organism>
<comment type="caution">
    <text evidence="1">The sequence shown here is derived from an EMBL/GenBank/DDBJ whole genome shotgun (WGS) entry which is preliminary data.</text>
</comment>
<reference evidence="1" key="1">
    <citation type="journal article" date="2023" name="Mol. Phylogenet. Evol.">
        <title>Genome-scale phylogeny and comparative genomics of the fungal order Sordariales.</title>
        <authorList>
            <person name="Hensen N."/>
            <person name="Bonometti L."/>
            <person name="Westerberg I."/>
            <person name="Brannstrom I.O."/>
            <person name="Guillou S."/>
            <person name="Cros-Aarteil S."/>
            <person name="Calhoun S."/>
            <person name="Haridas S."/>
            <person name="Kuo A."/>
            <person name="Mondo S."/>
            <person name="Pangilinan J."/>
            <person name="Riley R."/>
            <person name="LaButti K."/>
            <person name="Andreopoulos B."/>
            <person name="Lipzen A."/>
            <person name="Chen C."/>
            <person name="Yan M."/>
            <person name="Daum C."/>
            <person name="Ng V."/>
            <person name="Clum A."/>
            <person name="Steindorff A."/>
            <person name="Ohm R.A."/>
            <person name="Martin F."/>
            <person name="Silar P."/>
            <person name="Natvig D.O."/>
            <person name="Lalanne C."/>
            <person name="Gautier V."/>
            <person name="Ament-Velasquez S.L."/>
            <person name="Kruys A."/>
            <person name="Hutchinson M.I."/>
            <person name="Powell A.J."/>
            <person name="Barry K."/>
            <person name="Miller A.N."/>
            <person name="Grigoriev I.V."/>
            <person name="Debuchy R."/>
            <person name="Gladieux P."/>
            <person name="Hiltunen Thoren M."/>
            <person name="Johannesson H."/>
        </authorList>
    </citation>
    <scope>NUCLEOTIDE SEQUENCE</scope>
    <source>
        <strain evidence="1">CBS 118394</strain>
    </source>
</reference>
<protein>
    <submittedName>
        <fullName evidence="1">Uncharacterized protein</fullName>
    </submittedName>
</protein>
<name>A0AAE0ID19_9PEZI</name>
<gene>
    <name evidence="1" type="ORF">B0H66DRAFT_590430</name>
</gene>
<reference evidence="1" key="2">
    <citation type="submission" date="2023-06" db="EMBL/GenBank/DDBJ databases">
        <authorList>
            <consortium name="Lawrence Berkeley National Laboratory"/>
            <person name="Haridas S."/>
            <person name="Hensen N."/>
            <person name="Bonometti L."/>
            <person name="Westerberg I."/>
            <person name="Brannstrom I.O."/>
            <person name="Guillou S."/>
            <person name="Cros-Aarteil S."/>
            <person name="Calhoun S."/>
            <person name="Kuo A."/>
            <person name="Mondo S."/>
            <person name="Pangilinan J."/>
            <person name="Riley R."/>
            <person name="Labutti K."/>
            <person name="Andreopoulos B."/>
            <person name="Lipzen A."/>
            <person name="Chen C."/>
            <person name="Yanf M."/>
            <person name="Daum C."/>
            <person name="Ng V."/>
            <person name="Clum A."/>
            <person name="Steindorff A."/>
            <person name="Ohm R."/>
            <person name="Martin F."/>
            <person name="Silar P."/>
            <person name="Natvig D."/>
            <person name="Lalanne C."/>
            <person name="Gautier V."/>
            <person name="Ament-Velasquez S.L."/>
            <person name="Kruys A."/>
            <person name="Hutchinson M.I."/>
            <person name="Powell A.J."/>
            <person name="Barry K."/>
            <person name="Miller A.N."/>
            <person name="Grigoriev I.V."/>
            <person name="Debuchy R."/>
            <person name="Gladieux P."/>
            <person name="Thoren M.H."/>
            <person name="Johannesson H."/>
        </authorList>
    </citation>
    <scope>NUCLEOTIDE SEQUENCE</scope>
    <source>
        <strain evidence="1">CBS 118394</strain>
    </source>
</reference>
<dbReference type="Proteomes" id="UP001283341">
    <property type="component" value="Unassembled WGS sequence"/>
</dbReference>
<accession>A0AAE0ID19</accession>
<keyword evidence="2" id="KW-1185">Reference proteome</keyword>
<dbReference type="AlphaFoldDB" id="A0AAE0ID19"/>
<evidence type="ECO:0000313" key="1">
    <source>
        <dbReference type="EMBL" id="KAK3322754.1"/>
    </source>
</evidence>
<evidence type="ECO:0000313" key="2">
    <source>
        <dbReference type="Proteomes" id="UP001283341"/>
    </source>
</evidence>
<dbReference type="EMBL" id="JAUEDM010000003">
    <property type="protein sequence ID" value="KAK3322754.1"/>
    <property type="molecule type" value="Genomic_DNA"/>
</dbReference>
<sequence>MAGTPSEAELRQHMPNCTGISFFHGYAPVRTAKGKNNPMPSSSLSALWDSVAGTTPSTFSLARGNRINLQLYMNQFPANILGPGLSLWTFTGRVAGNPRITIQTNEAWESDYGEDPTIMCSVPAYIYFENTSDMPWGIREDIIWSASVVYNGTTTNVKDFLSTPVEIYAISPKLPTFYKGPGVPLELLQLFVEPACKDATVQNLDQWVAWVVKRCHASVADNGEDSTVQVPVADRIHSFRYDIWHGGVNYAGTAYGRTFDLDYWLQDFDKTAAWNMVNCYDQAGIVQLATLLGVPCDRIGWEYKEPFGYITSTDLVGWGVTNNPFYQNNHDLKVLDEADKPTKGSAFGNHAFISYTNSAGQRMALDACAGPHTGTETVEAYLTGGIDDTNDMTSLYYQTYGTKYNTPEAMLSITALEKDNGKGVETVNEDKDSYYTVKTTGGVLTYADLKNVGTTMASRWLEFAKFVQQPPTQSKKIDLGQFFVDFQAKVANRLPPATGSTAIFTLQRPRPQVVAEKTVSYQAGLDVTSPPPTTGGVSPTPQRPVVSLTVKVLDTADHALADVATYMQCLSRDPFTLFETPDASDDTRLGHLHLQAKSPNGLNIFLYENMVVWVETQDYQLGIDLAGDAERLMNAATGENAPLVPVITAPTSPVDSIFTVTVECPGAGEVEAMEDQTRLFPLGWTRVDDKWTFTFDILGSGLWTKDGDAVPETNFTDSITFVIIADKTGIAQAEQVDIQLSKDLS</sequence>
<proteinExistence type="predicted"/>